<keyword evidence="1" id="KW-1133">Transmembrane helix</keyword>
<sequence>MIGRSESWADEPPHRERGVSPIVGLLALLAVTVALATIVAVGASTVSIGSTGPTAAFDLAVDGSTITIDHLAGDAIDVAALSVTIAVDGTELDSQPPVPFVGAEGFDGAPSGPFNAKSDRTWRSGTTAGVTVADTNAPEIERGDSVAVTLVVDGEAVATLETTSR</sequence>
<dbReference type="Pfam" id="PF07790">
    <property type="entry name" value="Pilin_N"/>
    <property type="match status" value="1"/>
</dbReference>
<proteinExistence type="predicted"/>
<keyword evidence="1" id="KW-0812">Transmembrane</keyword>
<feature type="transmembrane region" description="Helical" evidence="1">
    <location>
        <begin position="21"/>
        <end position="43"/>
    </location>
</feature>
<evidence type="ECO:0000313" key="3">
    <source>
        <dbReference type="EMBL" id="MFC4542733.1"/>
    </source>
</evidence>
<protein>
    <submittedName>
        <fullName evidence="3">Type IV pilin N-terminal domain-containing protein</fullName>
    </submittedName>
</protein>
<dbReference type="RefSeq" id="WP_250140576.1">
    <property type="nucleotide sequence ID" value="NZ_JALIQP010000002.1"/>
</dbReference>
<dbReference type="Proteomes" id="UP001595898">
    <property type="component" value="Unassembled WGS sequence"/>
</dbReference>
<keyword evidence="1" id="KW-0472">Membrane</keyword>
<comment type="caution">
    <text evidence="3">The sequence shown here is derived from an EMBL/GenBank/DDBJ whole genome shotgun (WGS) entry which is preliminary data.</text>
</comment>
<dbReference type="AlphaFoldDB" id="A0ABD5PQJ9"/>
<evidence type="ECO:0000256" key="1">
    <source>
        <dbReference type="SAM" id="Phobius"/>
    </source>
</evidence>
<dbReference type="InterPro" id="IPR013373">
    <property type="entry name" value="Flagellin/pilin_N_arc"/>
</dbReference>
<accession>A0ABD5PQJ9</accession>
<dbReference type="NCBIfam" id="TIGR02537">
    <property type="entry name" value="arch_flag_Nterm"/>
    <property type="match status" value="1"/>
</dbReference>
<organism evidence="3 4">
    <name type="scientific">Halosolutus amylolyticus</name>
    <dbReference type="NCBI Taxonomy" id="2932267"/>
    <lineage>
        <taxon>Archaea</taxon>
        <taxon>Methanobacteriati</taxon>
        <taxon>Methanobacteriota</taxon>
        <taxon>Stenosarchaea group</taxon>
        <taxon>Halobacteria</taxon>
        <taxon>Halobacteriales</taxon>
        <taxon>Natrialbaceae</taxon>
        <taxon>Halosolutus</taxon>
    </lineage>
</organism>
<dbReference type="InterPro" id="IPR012859">
    <property type="entry name" value="Pilin_N_archaeal"/>
</dbReference>
<feature type="domain" description="Archaeal Type IV pilin N-terminal" evidence="2">
    <location>
        <begin position="17"/>
        <end position="89"/>
    </location>
</feature>
<evidence type="ECO:0000259" key="2">
    <source>
        <dbReference type="Pfam" id="PF07790"/>
    </source>
</evidence>
<evidence type="ECO:0000313" key="4">
    <source>
        <dbReference type="Proteomes" id="UP001595898"/>
    </source>
</evidence>
<reference evidence="3 4" key="1">
    <citation type="journal article" date="2019" name="Int. J. Syst. Evol. Microbiol.">
        <title>The Global Catalogue of Microorganisms (GCM) 10K type strain sequencing project: providing services to taxonomists for standard genome sequencing and annotation.</title>
        <authorList>
            <consortium name="The Broad Institute Genomics Platform"/>
            <consortium name="The Broad Institute Genome Sequencing Center for Infectious Disease"/>
            <person name="Wu L."/>
            <person name="Ma J."/>
        </authorList>
    </citation>
    <scope>NUCLEOTIDE SEQUENCE [LARGE SCALE GENOMIC DNA]</scope>
    <source>
        <strain evidence="3 4">WLHS5</strain>
    </source>
</reference>
<keyword evidence="4" id="KW-1185">Reference proteome</keyword>
<dbReference type="EMBL" id="JBHSFA010000007">
    <property type="protein sequence ID" value="MFC4542733.1"/>
    <property type="molecule type" value="Genomic_DNA"/>
</dbReference>
<gene>
    <name evidence="3" type="ORF">ACFO5R_12455</name>
</gene>
<name>A0ABD5PQJ9_9EURY</name>